<organism evidence="4 5">
    <name type="scientific">Candidatus Lumbricidiphila eiseniae</name>
    <dbReference type="NCBI Taxonomy" id="1969409"/>
    <lineage>
        <taxon>Bacteria</taxon>
        <taxon>Bacillati</taxon>
        <taxon>Actinomycetota</taxon>
        <taxon>Actinomycetes</taxon>
        <taxon>Micrococcales</taxon>
        <taxon>Microbacteriaceae</taxon>
        <taxon>Candidatus Lumbricidiphila</taxon>
    </lineage>
</organism>
<dbReference type="GO" id="GO:0016787">
    <property type="term" value="F:hydrolase activity"/>
    <property type="evidence" value="ECO:0007669"/>
    <property type="project" value="UniProtKB-KW"/>
</dbReference>
<feature type="binding site" evidence="3">
    <location>
        <position position="64"/>
    </location>
    <ligand>
        <name>Mg(2+)</name>
        <dbReference type="ChEBI" id="CHEBI:18420"/>
        <label>1</label>
    </ligand>
</feature>
<dbReference type="SUPFAM" id="SSF101478">
    <property type="entry name" value="ADP-ribosylglycohydrolase"/>
    <property type="match status" value="1"/>
</dbReference>
<comment type="cofactor">
    <cofactor evidence="3">
        <name>Mg(2+)</name>
        <dbReference type="ChEBI" id="CHEBI:18420"/>
    </cofactor>
    <text evidence="3">Binds 2 magnesium ions per subunit.</text>
</comment>
<comment type="similarity">
    <text evidence="1">Belongs to the ADP-ribosylglycohydrolase family.</text>
</comment>
<dbReference type="PANTHER" id="PTHR16222">
    <property type="entry name" value="ADP-RIBOSYLGLYCOHYDROLASE"/>
    <property type="match status" value="1"/>
</dbReference>
<keyword evidence="2 4" id="KW-0378">Hydrolase</keyword>
<dbReference type="PANTHER" id="PTHR16222:SF24">
    <property type="entry name" value="ADP-RIBOSYLHYDROLASE ARH3"/>
    <property type="match status" value="1"/>
</dbReference>
<dbReference type="InterPro" id="IPR050792">
    <property type="entry name" value="ADP-ribosylglycohydrolase"/>
</dbReference>
<feature type="binding site" evidence="3">
    <location>
        <position position="283"/>
    </location>
    <ligand>
        <name>Mg(2+)</name>
        <dbReference type="ChEBI" id="CHEBI:18420"/>
        <label>1</label>
    </ligand>
</feature>
<keyword evidence="3" id="KW-0460">Magnesium</keyword>
<accession>A0A2A6FU37</accession>
<feature type="binding site" evidence="3">
    <location>
        <position position="65"/>
    </location>
    <ligand>
        <name>Mg(2+)</name>
        <dbReference type="ChEBI" id="CHEBI:18420"/>
        <label>1</label>
    </ligand>
</feature>
<proteinExistence type="inferred from homology"/>
<reference evidence="5" key="1">
    <citation type="submission" date="2017-03" db="EMBL/GenBank/DDBJ databases">
        <authorList>
            <person name="Lund M.B."/>
        </authorList>
    </citation>
    <scope>NUCLEOTIDE SEQUENCE [LARGE SCALE GENOMIC DNA]</scope>
</reference>
<name>A0A2A6FU37_9MICO</name>
<dbReference type="AlphaFoldDB" id="A0A2A6FU37"/>
<dbReference type="InterPro" id="IPR005502">
    <property type="entry name" value="Ribosyl_crysJ1"/>
</dbReference>
<sequence>MNEVVLDRAVGALFGLAVGDALGMPTQYLPREVVRDRYGILSDFEPGPADNELSVGMPAGRVTDDTDQAVILGQLLVEGQGTIDEKELSARLIAWEGRMRAAGSLDLLGPSTLKALHLVSEGVSPELTGRWGDTNGASMRITPVGIAVPSEDLGRIVDAVEQASRVTHNTGIAIAGASAIATAVSSGIDGTDLGTSIERAVEAARLGAQRGHYVAGADVADRIVWAQSLVAGLRPEKALEVVYSLVGVGVATQEAVPAALAIASLFPHDGWSACRYAASLGGDCDTIAAMTGAIVCAHIGLSAIPTHICAQLMTANPSIDLSGLATALVDLRNPRS</sequence>
<dbReference type="Pfam" id="PF03747">
    <property type="entry name" value="ADP_ribosyl_GH"/>
    <property type="match status" value="1"/>
</dbReference>
<comment type="caution">
    <text evidence="4">The sequence shown here is derived from an EMBL/GenBank/DDBJ whole genome shotgun (WGS) entry which is preliminary data.</text>
</comment>
<evidence type="ECO:0000256" key="3">
    <source>
        <dbReference type="PIRSR" id="PIRSR605502-1"/>
    </source>
</evidence>
<feature type="binding site" evidence="3">
    <location>
        <position position="286"/>
    </location>
    <ligand>
        <name>Mg(2+)</name>
        <dbReference type="ChEBI" id="CHEBI:18420"/>
        <label>1</label>
    </ligand>
</feature>
<feature type="binding site" evidence="3">
    <location>
        <position position="285"/>
    </location>
    <ligand>
        <name>Mg(2+)</name>
        <dbReference type="ChEBI" id="CHEBI:18420"/>
        <label>1</label>
    </ligand>
</feature>
<evidence type="ECO:0000256" key="2">
    <source>
        <dbReference type="ARBA" id="ARBA00022801"/>
    </source>
</evidence>
<dbReference type="GO" id="GO:0046872">
    <property type="term" value="F:metal ion binding"/>
    <property type="evidence" value="ECO:0007669"/>
    <property type="project" value="UniProtKB-KW"/>
</dbReference>
<evidence type="ECO:0000256" key="1">
    <source>
        <dbReference type="ARBA" id="ARBA00010702"/>
    </source>
</evidence>
<dbReference type="InterPro" id="IPR036705">
    <property type="entry name" value="Ribosyl_crysJ1_sf"/>
</dbReference>
<evidence type="ECO:0000313" key="5">
    <source>
        <dbReference type="Proteomes" id="UP000219994"/>
    </source>
</evidence>
<dbReference type="EMBL" id="NAEP01000023">
    <property type="protein sequence ID" value="PDQ36168.1"/>
    <property type="molecule type" value="Genomic_DNA"/>
</dbReference>
<protein>
    <submittedName>
        <fullName evidence="4">ADP-ribosylglycohydrolase</fullName>
    </submittedName>
</protein>
<feature type="binding site" evidence="3">
    <location>
        <position position="63"/>
    </location>
    <ligand>
        <name>Mg(2+)</name>
        <dbReference type="ChEBI" id="CHEBI:18420"/>
        <label>1</label>
    </ligand>
</feature>
<dbReference type="Gene3D" id="1.10.4080.10">
    <property type="entry name" value="ADP-ribosylation/Crystallin J1"/>
    <property type="match status" value="1"/>
</dbReference>
<evidence type="ECO:0000313" key="4">
    <source>
        <dbReference type="EMBL" id="PDQ36168.1"/>
    </source>
</evidence>
<keyword evidence="3" id="KW-0479">Metal-binding</keyword>
<dbReference type="Proteomes" id="UP000219994">
    <property type="component" value="Unassembled WGS sequence"/>
</dbReference>
<gene>
    <name evidence="4" type="ORF">B5766_02115</name>
</gene>